<evidence type="ECO:0000256" key="1">
    <source>
        <dbReference type="SAM" id="Phobius"/>
    </source>
</evidence>
<keyword evidence="1" id="KW-1133">Transmembrane helix</keyword>
<dbReference type="Proteomes" id="UP000241346">
    <property type="component" value="Unassembled WGS sequence"/>
</dbReference>
<evidence type="ECO:0000313" key="2">
    <source>
        <dbReference type="EMBL" id="PSW13221.1"/>
    </source>
</evidence>
<organism evidence="2 3">
    <name type="scientific">Photobacterium rosenbergii</name>
    <dbReference type="NCBI Taxonomy" id="294936"/>
    <lineage>
        <taxon>Bacteria</taxon>
        <taxon>Pseudomonadati</taxon>
        <taxon>Pseudomonadota</taxon>
        <taxon>Gammaproteobacteria</taxon>
        <taxon>Vibrionales</taxon>
        <taxon>Vibrionaceae</taxon>
        <taxon>Photobacterium</taxon>
    </lineage>
</organism>
<keyword evidence="1" id="KW-0472">Membrane</keyword>
<accession>A0A2T3NFD0</accession>
<evidence type="ECO:0000313" key="3">
    <source>
        <dbReference type="Proteomes" id="UP000241346"/>
    </source>
</evidence>
<sequence length="63" mass="7274">MKWLWLFLAVYTVISIAFCISQLGYKNEKSTWWKEVILIPACCIAYLVGAIGDLICFLTKKKK</sequence>
<proteinExistence type="predicted"/>
<feature type="transmembrane region" description="Helical" evidence="1">
    <location>
        <begin position="35"/>
        <end position="58"/>
    </location>
</feature>
<dbReference type="EMBL" id="PYMB01000003">
    <property type="protein sequence ID" value="PSW13221.1"/>
    <property type="molecule type" value="Genomic_DNA"/>
</dbReference>
<reference evidence="2 3" key="1">
    <citation type="submission" date="2018-03" db="EMBL/GenBank/DDBJ databases">
        <title>Whole genome sequencing of Histamine producing bacteria.</title>
        <authorList>
            <person name="Butler K."/>
        </authorList>
    </citation>
    <scope>NUCLEOTIDE SEQUENCE [LARGE SCALE GENOMIC DNA]</scope>
    <source>
        <strain evidence="2 3">DSM 19138</strain>
    </source>
</reference>
<comment type="caution">
    <text evidence="2">The sequence shown here is derived from an EMBL/GenBank/DDBJ whole genome shotgun (WGS) entry which is preliminary data.</text>
</comment>
<protein>
    <submittedName>
        <fullName evidence="2">Uncharacterized protein</fullName>
    </submittedName>
</protein>
<gene>
    <name evidence="2" type="ORF">C9J01_10220</name>
</gene>
<name>A0A2T3NFD0_9GAMM</name>
<keyword evidence="1" id="KW-0812">Transmembrane</keyword>
<dbReference type="AlphaFoldDB" id="A0A2T3NFD0"/>